<dbReference type="PROSITE" id="PS50109">
    <property type="entry name" value="HIS_KIN"/>
    <property type="match status" value="1"/>
</dbReference>
<sequence length="256" mass="27876">MDKSGEPDAISGEDPENRLRLLTKRVEADDSLMVIVSHDINSAVSSTVGLLALLLSADSANLTRRQRNIIETLHRSAASQQELIENITTISRIQRGRLKLDLSILETDKLLKDAYEKFKGMADEKKVELVIAGGEGALINADSDLALMALSKIITNAIWFTEPGGKVELSTRISGSGAALVVTDTGAGIEPERFKNIFDLSKREYTLGARDEKGAGLGLYLARELLKFFDGNLEIESNPGEGTCVRMIYPVQGENL</sequence>
<dbReference type="SUPFAM" id="SSF47384">
    <property type="entry name" value="Homodimeric domain of signal transducing histidine kinase"/>
    <property type="match status" value="1"/>
</dbReference>
<gene>
    <name evidence="8" type="ORF">MNBD_NITROSPINAE04-495</name>
</gene>
<dbReference type="InterPro" id="IPR003661">
    <property type="entry name" value="HisK_dim/P_dom"/>
</dbReference>
<dbReference type="InterPro" id="IPR003594">
    <property type="entry name" value="HATPase_dom"/>
</dbReference>
<proteinExistence type="predicted"/>
<dbReference type="EMBL" id="UOGA01000009">
    <property type="protein sequence ID" value="VAX14757.1"/>
    <property type="molecule type" value="Genomic_DNA"/>
</dbReference>
<dbReference type="PANTHER" id="PTHR43711:SF1">
    <property type="entry name" value="HISTIDINE KINASE 1"/>
    <property type="match status" value="1"/>
</dbReference>
<dbReference type="AlphaFoldDB" id="A0A3B1CD77"/>
<dbReference type="SMART" id="SM00388">
    <property type="entry name" value="HisKA"/>
    <property type="match status" value="1"/>
</dbReference>
<dbReference type="GO" id="GO:0000155">
    <property type="term" value="F:phosphorelay sensor kinase activity"/>
    <property type="evidence" value="ECO:0007669"/>
    <property type="project" value="InterPro"/>
</dbReference>
<keyword evidence="4" id="KW-0808">Transferase</keyword>
<protein>
    <recommendedName>
        <fullName evidence="2">histidine kinase</fullName>
        <ecNumber evidence="2">2.7.13.3</ecNumber>
    </recommendedName>
</protein>
<dbReference type="Gene3D" id="3.30.565.10">
    <property type="entry name" value="Histidine kinase-like ATPase, C-terminal domain"/>
    <property type="match status" value="1"/>
</dbReference>
<dbReference type="InterPro" id="IPR050736">
    <property type="entry name" value="Sensor_HK_Regulatory"/>
</dbReference>
<dbReference type="EC" id="2.7.13.3" evidence="2"/>
<dbReference type="Gene3D" id="1.10.287.130">
    <property type="match status" value="1"/>
</dbReference>
<evidence type="ECO:0000256" key="2">
    <source>
        <dbReference type="ARBA" id="ARBA00012438"/>
    </source>
</evidence>
<evidence type="ECO:0000259" key="7">
    <source>
        <dbReference type="PROSITE" id="PS50109"/>
    </source>
</evidence>
<keyword evidence="6" id="KW-0902">Two-component regulatory system</keyword>
<dbReference type="Pfam" id="PF00512">
    <property type="entry name" value="HisKA"/>
    <property type="match status" value="1"/>
</dbReference>
<reference evidence="8" key="1">
    <citation type="submission" date="2018-06" db="EMBL/GenBank/DDBJ databases">
        <authorList>
            <person name="Zhirakovskaya E."/>
        </authorList>
    </citation>
    <scope>NUCLEOTIDE SEQUENCE</scope>
</reference>
<comment type="catalytic activity">
    <reaction evidence="1">
        <text>ATP + protein L-histidine = ADP + protein N-phospho-L-histidine.</text>
        <dbReference type="EC" id="2.7.13.3"/>
    </reaction>
</comment>
<dbReference type="SUPFAM" id="SSF55874">
    <property type="entry name" value="ATPase domain of HSP90 chaperone/DNA topoisomerase II/histidine kinase"/>
    <property type="match status" value="1"/>
</dbReference>
<dbReference type="InterPro" id="IPR036097">
    <property type="entry name" value="HisK_dim/P_sf"/>
</dbReference>
<organism evidence="8">
    <name type="scientific">hydrothermal vent metagenome</name>
    <dbReference type="NCBI Taxonomy" id="652676"/>
    <lineage>
        <taxon>unclassified sequences</taxon>
        <taxon>metagenomes</taxon>
        <taxon>ecological metagenomes</taxon>
    </lineage>
</organism>
<evidence type="ECO:0000256" key="6">
    <source>
        <dbReference type="ARBA" id="ARBA00023012"/>
    </source>
</evidence>
<feature type="domain" description="Histidine kinase" evidence="7">
    <location>
        <begin position="35"/>
        <end position="253"/>
    </location>
</feature>
<evidence type="ECO:0000256" key="1">
    <source>
        <dbReference type="ARBA" id="ARBA00000085"/>
    </source>
</evidence>
<dbReference type="InterPro" id="IPR005467">
    <property type="entry name" value="His_kinase_dom"/>
</dbReference>
<evidence type="ECO:0000313" key="8">
    <source>
        <dbReference type="EMBL" id="VAX14757.1"/>
    </source>
</evidence>
<dbReference type="InterPro" id="IPR036890">
    <property type="entry name" value="HATPase_C_sf"/>
</dbReference>
<dbReference type="InterPro" id="IPR004358">
    <property type="entry name" value="Sig_transdc_His_kin-like_C"/>
</dbReference>
<dbReference type="PANTHER" id="PTHR43711">
    <property type="entry name" value="TWO-COMPONENT HISTIDINE KINASE"/>
    <property type="match status" value="1"/>
</dbReference>
<dbReference type="SMART" id="SM00387">
    <property type="entry name" value="HATPase_c"/>
    <property type="match status" value="1"/>
</dbReference>
<dbReference type="Pfam" id="PF02518">
    <property type="entry name" value="HATPase_c"/>
    <property type="match status" value="1"/>
</dbReference>
<keyword evidence="5" id="KW-0418">Kinase</keyword>
<evidence type="ECO:0000256" key="3">
    <source>
        <dbReference type="ARBA" id="ARBA00022553"/>
    </source>
</evidence>
<accession>A0A3B1CD77</accession>
<keyword evidence="3" id="KW-0597">Phosphoprotein</keyword>
<evidence type="ECO:0000256" key="5">
    <source>
        <dbReference type="ARBA" id="ARBA00022777"/>
    </source>
</evidence>
<name>A0A3B1CD77_9ZZZZ</name>
<evidence type="ECO:0000256" key="4">
    <source>
        <dbReference type="ARBA" id="ARBA00022679"/>
    </source>
</evidence>
<dbReference type="PRINTS" id="PR00344">
    <property type="entry name" value="BCTRLSENSOR"/>
</dbReference>